<protein>
    <submittedName>
        <fullName evidence="8">Aromatic ring-hydroxylating dioxygenase subunit alpha</fullName>
    </submittedName>
</protein>
<dbReference type="InterPro" id="IPR015879">
    <property type="entry name" value="Ring_hydroxy_dOase_asu_C_dom"/>
</dbReference>
<keyword evidence="2" id="KW-0001">2Fe-2S</keyword>
<dbReference type="InterPro" id="IPR017941">
    <property type="entry name" value="Rieske_2Fe-2S"/>
</dbReference>
<evidence type="ECO:0000256" key="5">
    <source>
        <dbReference type="ARBA" id="ARBA00023004"/>
    </source>
</evidence>
<accession>A0A7G5IH44</accession>
<dbReference type="Pfam" id="PF00355">
    <property type="entry name" value="Rieske"/>
    <property type="match status" value="1"/>
</dbReference>
<dbReference type="CDD" id="cd03469">
    <property type="entry name" value="Rieske_RO_Alpha_N"/>
    <property type="match status" value="1"/>
</dbReference>
<organism evidence="8 9">
    <name type="scientific">Sandaracinobacteroides saxicola</name>
    <dbReference type="NCBI Taxonomy" id="2759707"/>
    <lineage>
        <taxon>Bacteria</taxon>
        <taxon>Pseudomonadati</taxon>
        <taxon>Pseudomonadota</taxon>
        <taxon>Alphaproteobacteria</taxon>
        <taxon>Sphingomonadales</taxon>
        <taxon>Sphingosinicellaceae</taxon>
        <taxon>Sandaracinobacteroides</taxon>
    </lineage>
</organism>
<name>A0A7G5IH44_9SPHN</name>
<dbReference type="SUPFAM" id="SSF55961">
    <property type="entry name" value="Bet v1-like"/>
    <property type="match status" value="1"/>
</dbReference>
<dbReference type="AlphaFoldDB" id="A0A7G5IH44"/>
<feature type="domain" description="Rieske" evidence="7">
    <location>
        <begin position="45"/>
        <end position="152"/>
    </location>
</feature>
<keyword evidence="4" id="KW-0560">Oxidoreductase</keyword>
<dbReference type="PROSITE" id="PS51296">
    <property type="entry name" value="RIESKE"/>
    <property type="match status" value="1"/>
</dbReference>
<evidence type="ECO:0000256" key="3">
    <source>
        <dbReference type="ARBA" id="ARBA00022723"/>
    </source>
</evidence>
<dbReference type="PRINTS" id="PR00090">
    <property type="entry name" value="RNGDIOXGNASE"/>
</dbReference>
<dbReference type="InterPro" id="IPR001663">
    <property type="entry name" value="Rng_hydr_dOase-A"/>
</dbReference>
<dbReference type="Gene3D" id="2.102.10.10">
    <property type="entry name" value="Rieske [2Fe-2S] iron-sulphur domain"/>
    <property type="match status" value="1"/>
</dbReference>
<sequence>MATQLKPATDPHADPNADWGLPGWAYTCPRLLAAETTRVLATAPQFVCHANDIPHPGDWRAVELLGESVLVVRGEDDTLRAFANVCRHRGHRLVAGAAGCAKRLICPYHHWAYALDGRLTGVPDSADYPTLDRATQGLVPLPLENWQGLLFVRLQQDADTPPVTAMLAPFAAEIAPDRLADLQPLGPPSFRPVAVNWKNVGDNYSDALHIRPAHPGLKRVFGHNYSLTSAAFVDRLGGPLERPGAGASWSERAYARLLPAMPHLPPERQRAWLYLKLWPNNAIEIYPDQIGLMQWWPTGPTTSLIRTLAYGLPDSRRETRAARYLNDRINRLVGREDKLLIESVQAGMASRFFTPGPLAATEPALRNFNARLRARIPELLNPEGFA</sequence>
<dbReference type="RefSeq" id="WP_182295807.1">
    <property type="nucleotide sequence ID" value="NZ_CP059851.1"/>
</dbReference>
<dbReference type="Pfam" id="PF00848">
    <property type="entry name" value="Ring_hydroxyl_A"/>
    <property type="match status" value="1"/>
</dbReference>
<dbReference type="EMBL" id="CP059851">
    <property type="protein sequence ID" value="QMW22686.1"/>
    <property type="molecule type" value="Genomic_DNA"/>
</dbReference>
<keyword evidence="3" id="KW-0479">Metal-binding</keyword>
<evidence type="ECO:0000256" key="4">
    <source>
        <dbReference type="ARBA" id="ARBA00023002"/>
    </source>
</evidence>
<proteinExistence type="predicted"/>
<dbReference type="GO" id="GO:0051213">
    <property type="term" value="F:dioxygenase activity"/>
    <property type="evidence" value="ECO:0007669"/>
    <property type="project" value="UniProtKB-KW"/>
</dbReference>
<dbReference type="SUPFAM" id="SSF50022">
    <property type="entry name" value="ISP domain"/>
    <property type="match status" value="1"/>
</dbReference>
<evidence type="ECO:0000259" key="7">
    <source>
        <dbReference type="PROSITE" id="PS51296"/>
    </source>
</evidence>
<dbReference type="InterPro" id="IPR036922">
    <property type="entry name" value="Rieske_2Fe-2S_sf"/>
</dbReference>
<evidence type="ECO:0000313" key="9">
    <source>
        <dbReference type="Proteomes" id="UP000515292"/>
    </source>
</evidence>
<reference evidence="8 9" key="1">
    <citation type="submission" date="2020-07" db="EMBL/GenBank/DDBJ databases">
        <title>Complete genome sequence for Sandaracinobacter sp. M6.</title>
        <authorList>
            <person name="Tang Y."/>
            <person name="Liu Q."/>
            <person name="Guo Z."/>
            <person name="Lei P."/>
            <person name="Huang B."/>
        </authorList>
    </citation>
    <scope>NUCLEOTIDE SEQUENCE [LARGE SCALE GENOMIC DNA]</scope>
    <source>
        <strain evidence="8 9">M6</strain>
    </source>
</reference>
<dbReference type="Gene3D" id="3.90.380.10">
    <property type="entry name" value="Naphthalene 1,2-dioxygenase Alpha Subunit, Chain A, domain 1"/>
    <property type="match status" value="2"/>
</dbReference>
<dbReference type="PANTHER" id="PTHR43756:SF5">
    <property type="entry name" value="CHOLINE MONOOXYGENASE, CHLOROPLASTIC"/>
    <property type="match status" value="1"/>
</dbReference>
<dbReference type="Proteomes" id="UP000515292">
    <property type="component" value="Chromosome"/>
</dbReference>
<keyword evidence="9" id="KW-1185">Reference proteome</keyword>
<dbReference type="GO" id="GO:0005506">
    <property type="term" value="F:iron ion binding"/>
    <property type="evidence" value="ECO:0007669"/>
    <property type="project" value="InterPro"/>
</dbReference>
<comment type="cofactor">
    <cofactor evidence="1">
        <name>Fe cation</name>
        <dbReference type="ChEBI" id="CHEBI:24875"/>
    </cofactor>
</comment>
<evidence type="ECO:0000313" key="8">
    <source>
        <dbReference type="EMBL" id="QMW22686.1"/>
    </source>
</evidence>
<dbReference type="GO" id="GO:0051537">
    <property type="term" value="F:2 iron, 2 sulfur cluster binding"/>
    <property type="evidence" value="ECO:0007669"/>
    <property type="project" value="UniProtKB-KW"/>
</dbReference>
<evidence type="ECO:0000256" key="6">
    <source>
        <dbReference type="ARBA" id="ARBA00023014"/>
    </source>
</evidence>
<evidence type="ECO:0000256" key="1">
    <source>
        <dbReference type="ARBA" id="ARBA00001962"/>
    </source>
</evidence>
<keyword evidence="5" id="KW-0408">Iron</keyword>
<evidence type="ECO:0000256" key="2">
    <source>
        <dbReference type="ARBA" id="ARBA00022714"/>
    </source>
</evidence>
<dbReference type="KEGG" id="sand:H3309_15490"/>
<dbReference type="PANTHER" id="PTHR43756">
    <property type="entry name" value="CHOLINE MONOOXYGENASE, CHLOROPLASTIC"/>
    <property type="match status" value="1"/>
</dbReference>
<gene>
    <name evidence="8" type="ORF">H3309_15490</name>
</gene>
<dbReference type="CDD" id="cd00680">
    <property type="entry name" value="RHO_alpha_C"/>
    <property type="match status" value="1"/>
</dbReference>
<keyword evidence="8" id="KW-0223">Dioxygenase</keyword>
<keyword evidence="6" id="KW-0411">Iron-sulfur</keyword>